<evidence type="ECO:0000256" key="1">
    <source>
        <dbReference type="SAM" id="MobiDB-lite"/>
    </source>
</evidence>
<dbReference type="InterPro" id="IPR012337">
    <property type="entry name" value="RNaseH-like_sf"/>
</dbReference>
<dbReference type="InterPro" id="IPR007021">
    <property type="entry name" value="DUF659"/>
</dbReference>
<gene>
    <name evidence="3" type="ORF">KIW84_033901</name>
</gene>
<dbReference type="PANTHER" id="PTHR32166:SF122">
    <property type="entry name" value="OS09G0499600 PROTEIN"/>
    <property type="match status" value="1"/>
</dbReference>
<name>A0A9D5B3S5_PEA</name>
<evidence type="ECO:0000259" key="2">
    <source>
        <dbReference type="Pfam" id="PF04937"/>
    </source>
</evidence>
<feature type="compositionally biased region" description="Acidic residues" evidence="1">
    <location>
        <begin position="544"/>
        <end position="555"/>
    </location>
</feature>
<reference evidence="3 4" key="1">
    <citation type="journal article" date="2022" name="Nat. Genet.">
        <title>Improved pea reference genome and pan-genome highlight genomic features and evolutionary characteristics.</title>
        <authorList>
            <person name="Yang T."/>
            <person name="Liu R."/>
            <person name="Luo Y."/>
            <person name="Hu S."/>
            <person name="Wang D."/>
            <person name="Wang C."/>
            <person name="Pandey M.K."/>
            <person name="Ge S."/>
            <person name="Xu Q."/>
            <person name="Li N."/>
            <person name="Li G."/>
            <person name="Huang Y."/>
            <person name="Saxena R.K."/>
            <person name="Ji Y."/>
            <person name="Li M."/>
            <person name="Yan X."/>
            <person name="He Y."/>
            <person name="Liu Y."/>
            <person name="Wang X."/>
            <person name="Xiang C."/>
            <person name="Varshney R.K."/>
            <person name="Ding H."/>
            <person name="Gao S."/>
            <person name="Zong X."/>
        </authorList>
    </citation>
    <scope>NUCLEOTIDE SEQUENCE [LARGE SCALE GENOMIC DNA]</scope>
    <source>
        <strain evidence="3 4">cv. Zhongwan 6</strain>
    </source>
</reference>
<organism evidence="3 4">
    <name type="scientific">Pisum sativum</name>
    <name type="common">Garden pea</name>
    <name type="synonym">Lathyrus oleraceus</name>
    <dbReference type="NCBI Taxonomy" id="3888"/>
    <lineage>
        <taxon>Eukaryota</taxon>
        <taxon>Viridiplantae</taxon>
        <taxon>Streptophyta</taxon>
        <taxon>Embryophyta</taxon>
        <taxon>Tracheophyta</taxon>
        <taxon>Spermatophyta</taxon>
        <taxon>Magnoliopsida</taxon>
        <taxon>eudicotyledons</taxon>
        <taxon>Gunneridae</taxon>
        <taxon>Pentapetalae</taxon>
        <taxon>rosids</taxon>
        <taxon>fabids</taxon>
        <taxon>Fabales</taxon>
        <taxon>Fabaceae</taxon>
        <taxon>Papilionoideae</taxon>
        <taxon>50 kb inversion clade</taxon>
        <taxon>NPAAA clade</taxon>
        <taxon>Hologalegina</taxon>
        <taxon>IRL clade</taxon>
        <taxon>Fabeae</taxon>
        <taxon>Lathyrus</taxon>
    </lineage>
</organism>
<dbReference type="SUPFAM" id="SSF53098">
    <property type="entry name" value="Ribonuclease H-like"/>
    <property type="match status" value="1"/>
</dbReference>
<evidence type="ECO:0000313" key="4">
    <source>
        <dbReference type="Proteomes" id="UP001058974"/>
    </source>
</evidence>
<dbReference type="AlphaFoldDB" id="A0A9D5B3S5"/>
<feature type="compositionally biased region" description="Acidic residues" evidence="1">
    <location>
        <begin position="591"/>
        <end position="600"/>
    </location>
</feature>
<keyword evidence="4" id="KW-1185">Reference proteome</keyword>
<evidence type="ECO:0000313" key="3">
    <source>
        <dbReference type="EMBL" id="KAI5429081.1"/>
    </source>
</evidence>
<dbReference type="PANTHER" id="PTHR32166">
    <property type="entry name" value="OSJNBA0013A04.12 PROTEIN"/>
    <property type="match status" value="1"/>
</dbReference>
<accession>A0A9D5B3S5</accession>
<feature type="region of interest" description="Disordered" evidence="1">
    <location>
        <begin position="729"/>
        <end position="748"/>
    </location>
</feature>
<feature type="compositionally biased region" description="Low complexity" evidence="1">
    <location>
        <begin position="650"/>
        <end position="675"/>
    </location>
</feature>
<dbReference type="Proteomes" id="UP001058974">
    <property type="component" value="Chromosome 3"/>
</dbReference>
<feature type="domain" description="DUF659" evidence="2">
    <location>
        <begin position="175"/>
        <end position="327"/>
    </location>
</feature>
<feature type="region of interest" description="Disordered" evidence="1">
    <location>
        <begin position="543"/>
        <end position="675"/>
    </location>
</feature>
<dbReference type="Pfam" id="PF04937">
    <property type="entry name" value="DUF659"/>
    <property type="match status" value="1"/>
</dbReference>
<feature type="compositionally biased region" description="Polar residues" evidence="1">
    <location>
        <begin position="730"/>
        <end position="748"/>
    </location>
</feature>
<proteinExistence type="predicted"/>
<comment type="caution">
    <text evidence="3">The sequence shown here is derived from an EMBL/GenBank/DDBJ whole genome shotgun (WGS) entry which is preliminary data.</text>
</comment>
<dbReference type="EMBL" id="JAMSHJ010000003">
    <property type="protein sequence ID" value="KAI5429081.1"/>
    <property type="molecule type" value="Genomic_DNA"/>
</dbReference>
<sequence length="748" mass="85787">MPPREQFPTEGLDGAPSEDIGWYFGTPEPGNRNNVRYKLCIVVIKGGITRLEQHIAHMKGQVAACGRVTIMFRRETRASENAYEHGGSSRVNVSGTGRLEDISFYLRSANIDLVRRQSMKQPRAGKGFLKTWRKRLGEAVSKFIIYERLPMNLSNSHWLHNFIYTASEVGKAKCPTPYEISNVYLVAEYKEMLEWINSMKKTWQERGATIMCDGWTDSINHTHIMNFLVYCHKGTVFWKSVDASDVDSRNTDYYFQLLDKVMEEVGEEYVVQVVTDNEAALKAVGQKLMEKRPHLYWSSCATHCLYLCLEDIGKKKSIHNLLSKAKMGTTFIYNHTYIVSLMKKYTGGRDIVRPGVTRFATQFLQLQAIVRQKEGLENMFNSEEFRKTKYVNGDEKPTMGFIYESIDRSKQAIQQNSRYHSKYSDIIYKRWKFMHSDLHSVGYFLNPQFQCGIEHGKVVYKETFNGTTNVIMKIERNMDAQIKALNQLRMRDKLRKSHEEIEANFDPINIDYIFQEDLLSHWIEERENLLLDAVQNAEWLPIVDTDDENVDDNSETNESGGGLSPPSSNSGDGGGNEVDNEGEGEGGSGGGDDEGEDDELDPYHETPPNYRRYRNLTNMDRSDNLLIETRGNVSQSGRKGKRKQNVPLEDSSSSSISHSFSDFGIGDSSQSSQQSYPPVYQYSYFNPYNKYPSDQAPPYYQRSMNYHNPYHQQSSNDFFGYVFGRRATQDDSQGENTSYAPSCHSTMW</sequence>
<protein>
    <recommendedName>
        <fullName evidence="2">DUF659 domain-containing protein</fullName>
    </recommendedName>
</protein>
<dbReference type="Gramene" id="Psat03G0390100-T1">
    <property type="protein sequence ID" value="KAI5429081.1"/>
    <property type="gene ID" value="KIW84_033901"/>
</dbReference>